<proteinExistence type="predicted"/>
<dbReference type="EMBL" id="PDLY01000007">
    <property type="protein sequence ID" value="MBA5728123.1"/>
    <property type="molecule type" value="Genomic_DNA"/>
</dbReference>
<organism evidence="1 2">
    <name type="scientific">Bombella mellum</name>
    <dbReference type="NCBI Taxonomy" id="2039288"/>
    <lineage>
        <taxon>Bacteria</taxon>
        <taxon>Pseudomonadati</taxon>
        <taxon>Pseudomonadota</taxon>
        <taxon>Alphaproteobacteria</taxon>
        <taxon>Acetobacterales</taxon>
        <taxon>Acetobacteraceae</taxon>
        <taxon>Bombella</taxon>
    </lineage>
</organism>
<comment type="caution">
    <text evidence="1">The sequence shown here is derived from an EMBL/GenBank/DDBJ whole genome shotgun (WGS) entry which is preliminary data.</text>
</comment>
<name>A0ABR5ZV51_9PROT</name>
<gene>
    <name evidence="1" type="ORF">CPA56_09100</name>
</gene>
<reference evidence="1 2" key="1">
    <citation type="submission" date="2017-10" db="EMBL/GenBank/DDBJ databases">
        <authorList>
            <person name="Jakob F."/>
        </authorList>
    </citation>
    <scope>NUCLEOTIDE SEQUENCE [LARGE SCALE GENOMIC DNA]</scope>
    <source>
        <strain evidence="1 2">TMW 2.1889</strain>
    </source>
</reference>
<evidence type="ECO:0000313" key="2">
    <source>
        <dbReference type="Proteomes" id="UP000765338"/>
    </source>
</evidence>
<dbReference type="Proteomes" id="UP000765338">
    <property type="component" value="Unassembled WGS sequence"/>
</dbReference>
<protein>
    <submittedName>
        <fullName evidence="1">Uncharacterized protein</fullName>
    </submittedName>
</protein>
<sequence>MALRQPTYTFLLFLYPLPFYKYRRTSSIHCILINNPITLWFKRETTFFKPSNDITIKFLDKFFRRLIGQYFSYTLLIPFAPYKISSWPCEPRKMYILKLQLTLILSIKKWLLRINHF</sequence>
<evidence type="ECO:0000313" key="1">
    <source>
        <dbReference type="EMBL" id="MBA5728123.1"/>
    </source>
</evidence>
<accession>A0ABR5ZV51</accession>
<keyword evidence="2" id="KW-1185">Reference proteome</keyword>